<dbReference type="AlphaFoldDB" id="A0A846JTU1"/>
<accession>A0A846JTU1</accession>
<reference evidence="1 2" key="1">
    <citation type="submission" date="2019-04" db="EMBL/GenBank/DDBJ databases">
        <title>Genome sequencing of Clostridium botulinum Groups I-IV and Clostridium butyricum.</title>
        <authorList>
            <person name="Brunt J."/>
            <person name="Van Vliet A.H.M."/>
            <person name="Stringer S.C."/>
            <person name="Carter A.T."/>
            <person name="Peck M.W."/>
        </authorList>
    </citation>
    <scope>NUCLEOTIDE SEQUENCE [LARGE SCALE GENOMIC DNA]</scope>
    <source>
        <strain evidence="1 2">CB-K-33E</strain>
    </source>
</reference>
<sequence>MNFKNEKFNIGDWIEISILDCISCFAVILDSNNNELKLYVKQVTGFCYSNQRLISREIQVELSEIYEIVNVTKKVKDLLKKCNSSKSYIELLKKSKGNYYSIAKYLKSGF</sequence>
<evidence type="ECO:0000313" key="1">
    <source>
        <dbReference type="EMBL" id="NFN36426.1"/>
    </source>
</evidence>
<comment type="caution">
    <text evidence="1">The sequence shown here is derived from an EMBL/GenBank/DDBJ whole genome shotgun (WGS) entry which is preliminary data.</text>
</comment>
<name>A0A846JTU1_CLOBO</name>
<dbReference type="EMBL" id="SWVK01000023">
    <property type="protein sequence ID" value="NFN36426.1"/>
    <property type="molecule type" value="Genomic_DNA"/>
</dbReference>
<organism evidence="1 2">
    <name type="scientific">Clostridium botulinum</name>
    <dbReference type="NCBI Taxonomy" id="1491"/>
    <lineage>
        <taxon>Bacteria</taxon>
        <taxon>Bacillati</taxon>
        <taxon>Bacillota</taxon>
        <taxon>Clostridia</taxon>
        <taxon>Eubacteriales</taxon>
        <taxon>Clostridiaceae</taxon>
        <taxon>Clostridium</taxon>
    </lineage>
</organism>
<dbReference type="Proteomes" id="UP000473681">
    <property type="component" value="Unassembled WGS sequence"/>
</dbReference>
<gene>
    <name evidence="1" type="ORF">FDB51_15180</name>
</gene>
<proteinExistence type="predicted"/>
<protein>
    <submittedName>
        <fullName evidence="1">Uncharacterized protein</fullName>
    </submittedName>
</protein>
<evidence type="ECO:0000313" key="2">
    <source>
        <dbReference type="Proteomes" id="UP000473681"/>
    </source>
</evidence>